<gene>
    <name evidence="1" type="ORF">TTHT_1980</name>
</gene>
<dbReference type="KEGG" id="thyd:TTHT_1980"/>
<dbReference type="InterPro" id="IPR029063">
    <property type="entry name" value="SAM-dependent_MTases_sf"/>
</dbReference>
<dbReference type="Pfam" id="PF13489">
    <property type="entry name" value="Methyltransf_23"/>
    <property type="match status" value="1"/>
</dbReference>
<evidence type="ECO:0000313" key="2">
    <source>
        <dbReference type="Proteomes" id="UP000595564"/>
    </source>
</evidence>
<dbReference type="SUPFAM" id="SSF53335">
    <property type="entry name" value="S-adenosyl-L-methionine-dependent methyltransferases"/>
    <property type="match status" value="1"/>
</dbReference>
<keyword evidence="2" id="KW-1185">Reference proteome</keyword>
<name>A0A7R6PGM8_9BACT</name>
<dbReference type="RefSeq" id="WP_201327732.1">
    <property type="nucleotide sequence ID" value="NZ_AP017470.1"/>
</dbReference>
<dbReference type="Gene3D" id="3.40.50.150">
    <property type="entry name" value="Vaccinia Virus protein VP39"/>
    <property type="match status" value="1"/>
</dbReference>
<proteinExistence type="predicted"/>
<evidence type="ECO:0000313" key="1">
    <source>
        <dbReference type="EMBL" id="BBB33423.1"/>
    </source>
</evidence>
<accession>A0A7R6PGM8</accession>
<dbReference type="EMBL" id="AP017470">
    <property type="protein sequence ID" value="BBB33423.1"/>
    <property type="molecule type" value="Genomic_DNA"/>
</dbReference>
<dbReference type="AlphaFoldDB" id="A0A7R6PGM8"/>
<organism evidence="1 2">
    <name type="scientific">Thermotomaculum hydrothermale</name>
    <dbReference type="NCBI Taxonomy" id="981385"/>
    <lineage>
        <taxon>Bacteria</taxon>
        <taxon>Pseudomonadati</taxon>
        <taxon>Acidobacteriota</taxon>
        <taxon>Holophagae</taxon>
        <taxon>Thermotomaculales</taxon>
        <taxon>Thermotomaculaceae</taxon>
        <taxon>Thermotomaculum</taxon>
    </lineage>
</organism>
<protein>
    <recommendedName>
        <fullName evidence="3">Methyltransferase type 11</fullName>
    </recommendedName>
</protein>
<dbReference type="Proteomes" id="UP000595564">
    <property type="component" value="Chromosome"/>
</dbReference>
<evidence type="ECO:0008006" key="3">
    <source>
        <dbReference type="Google" id="ProtNLM"/>
    </source>
</evidence>
<reference evidence="1 2" key="1">
    <citation type="journal article" date="2012" name="Extremophiles">
        <title>Thermotomaculum hydrothermale gen. nov., sp. nov., a novel heterotrophic thermophile within the phylum Acidobacteria from a deep-sea hydrothermal vent chimney in the Southern Okinawa Trough.</title>
        <authorList>
            <person name="Izumi H."/>
            <person name="Nunoura T."/>
            <person name="Miyazaki M."/>
            <person name="Mino S."/>
            <person name="Toki T."/>
            <person name="Takai K."/>
            <person name="Sako Y."/>
            <person name="Sawabe T."/>
            <person name="Nakagawa S."/>
        </authorList>
    </citation>
    <scope>NUCLEOTIDE SEQUENCE [LARGE SCALE GENOMIC DNA]</scope>
    <source>
        <strain evidence="1 2">AC55</strain>
    </source>
</reference>
<sequence length="215" mass="25829">MEIVKGERELELLKNIFKQYKSKNLCDIGCGSGELVRYLNKNKFRAFGFDIKIEKPVTDKLFIASAKEIAFKPFKFDTFVFKQSMHHIDKDYQQELIEKLTEKEYQRIFIIEASIGEGTYEKIKSIVFPEREMRLSVLETLHKIRSNFKVSKVKTYGKEKVFDNFEHFFQETIAENEKTVWNREIEKVIKSIFDFYKGRFYQQMDVYLVERRFSQ</sequence>